<accession>A0A8T1AZ50</accession>
<dbReference type="EMBL" id="RCMK01001683">
    <property type="protein sequence ID" value="KAG2889976.1"/>
    <property type="molecule type" value="Genomic_DNA"/>
</dbReference>
<comment type="caution">
    <text evidence="1">The sequence shown here is derived from an EMBL/GenBank/DDBJ whole genome shotgun (WGS) entry which is preliminary data.</text>
</comment>
<proteinExistence type="predicted"/>
<evidence type="ECO:0000313" key="1">
    <source>
        <dbReference type="EMBL" id="KAG2889976.1"/>
    </source>
</evidence>
<dbReference type="VEuPathDB" id="FungiDB:PC110_g13653"/>
<organism evidence="1 2">
    <name type="scientific">Phytophthora cactorum</name>
    <dbReference type="NCBI Taxonomy" id="29920"/>
    <lineage>
        <taxon>Eukaryota</taxon>
        <taxon>Sar</taxon>
        <taxon>Stramenopiles</taxon>
        <taxon>Oomycota</taxon>
        <taxon>Peronosporomycetes</taxon>
        <taxon>Peronosporales</taxon>
        <taxon>Peronosporaceae</taxon>
        <taxon>Phytophthora</taxon>
    </lineage>
</organism>
<sequence length="207" mass="22373">MLEVTALMKKCMVAARLAPVEYLYAHGGLAYEQMKIVEAKPVQRCAYLPDGKRIIGNVGTSKPYSGSLNSASGHKSKALGVIDFPVKLGAAEKELSFTLTDNLHVNFKLGTANLGTFRTVIDHEMRTMMLKDMAEVLQLGDTRVNETYGIGVASSEQLLPGQQAPVGSRCRGDVVDNIVVFVVGRNAFDGGENAFYGAKWSSTRQGL</sequence>
<gene>
    <name evidence="1" type="ORF">PC117_g24583</name>
</gene>
<evidence type="ECO:0000313" key="2">
    <source>
        <dbReference type="Proteomes" id="UP000736787"/>
    </source>
</evidence>
<dbReference type="Proteomes" id="UP000736787">
    <property type="component" value="Unassembled WGS sequence"/>
</dbReference>
<protein>
    <submittedName>
        <fullName evidence="1">Uncharacterized protein</fullName>
    </submittedName>
</protein>
<reference evidence="1" key="1">
    <citation type="submission" date="2018-10" db="EMBL/GenBank/DDBJ databases">
        <title>Effector identification in a new, highly contiguous assembly of the strawberry crown rot pathogen Phytophthora cactorum.</title>
        <authorList>
            <person name="Armitage A.D."/>
            <person name="Nellist C.F."/>
            <person name="Bates H."/>
            <person name="Vickerstaff R.J."/>
            <person name="Harrison R.J."/>
        </authorList>
    </citation>
    <scope>NUCLEOTIDE SEQUENCE</scope>
    <source>
        <strain evidence="1">4040</strain>
    </source>
</reference>
<dbReference type="AlphaFoldDB" id="A0A8T1AZ50"/>
<name>A0A8T1AZ50_9STRA</name>